<keyword evidence="5" id="KW-1185">Reference proteome</keyword>
<dbReference type="Proteomes" id="UP000749311">
    <property type="component" value="Unassembled WGS sequence"/>
</dbReference>
<accession>A0ABX0SC14</accession>
<gene>
    <name evidence="4" type="ORF">FB473_000514</name>
</gene>
<proteinExistence type="predicted"/>
<feature type="domain" description="Methyltransferase small" evidence="3">
    <location>
        <begin position="25"/>
        <end position="193"/>
    </location>
</feature>
<dbReference type="GO" id="GO:0008168">
    <property type="term" value="F:methyltransferase activity"/>
    <property type="evidence" value="ECO:0007669"/>
    <property type="project" value="UniProtKB-KW"/>
</dbReference>
<dbReference type="EMBL" id="JAAMOZ010000001">
    <property type="protein sequence ID" value="NIH55869.1"/>
    <property type="molecule type" value="Genomic_DNA"/>
</dbReference>
<dbReference type="GO" id="GO:0032259">
    <property type="term" value="P:methylation"/>
    <property type="evidence" value="ECO:0007669"/>
    <property type="project" value="UniProtKB-KW"/>
</dbReference>
<dbReference type="PANTHER" id="PTHR47816:SF4">
    <property type="entry name" value="RIBOSOMAL RNA SMALL SUBUNIT METHYLTRANSFERASE C"/>
    <property type="match status" value="1"/>
</dbReference>
<evidence type="ECO:0000259" key="3">
    <source>
        <dbReference type="Pfam" id="PF05175"/>
    </source>
</evidence>
<evidence type="ECO:0000313" key="5">
    <source>
        <dbReference type="Proteomes" id="UP000749311"/>
    </source>
</evidence>
<keyword evidence="2" id="KW-0808">Transferase</keyword>
<dbReference type="SUPFAM" id="SSF53335">
    <property type="entry name" value="S-adenosyl-L-methionine-dependent methyltransferases"/>
    <property type="match status" value="1"/>
</dbReference>
<dbReference type="InterPro" id="IPR007848">
    <property type="entry name" value="Small_mtfrase_dom"/>
</dbReference>
<dbReference type="CDD" id="cd02440">
    <property type="entry name" value="AdoMet_MTases"/>
    <property type="match status" value="1"/>
</dbReference>
<evidence type="ECO:0000313" key="4">
    <source>
        <dbReference type="EMBL" id="NIH55869.1"/>
    </source>
</evidence>
<sequence length="198" mass="21789">MSHYFETPDKPAALHEVQATIWDDEYTFWSAPGVFSAHRLDPGTRVLFRATQPPPASARRLLDLGCGFGPIAVALARNCPDARVDAVDVNALACELTARNAERFGVGDRVHSGHPGSIEPQASYDEIWSNPPIRVGKTALHDLLMTWLPRLRAGGIAWLVVGRNLGADSLQTWLIDQGWPTDRVASSKGYRVLRIQPE</sequence>
<dbReference type="InterPro" id="IPR029063">
    <property type="entry name" value="SAM-dependent_MTases_sf"/>
</dbReference>
<dbReference type="InterPro" id="IPR046977">
    <property type="entry name" value="RsmC/RlmG"/>
</dbReference>
<dbReference type="PANTHER" id="PTHR47816">
    <property type="entry name" value="RIBOSOMAL RNA SMALL SUBUNIT METHYLTRANSFERASE C"/>
    <property type="match status" value="1"/>
</dbReference>
<protein>
    <submittedName>
        <fullName evidence="4">16S rRNA G1207 methylase RsmC</fullName>
    </submittedName>
</protein>
<reference evidence="4 5" key="1">
    <citation type="submission" date="2020-02" db="EMBL/GenBank/DDBJ databases">
        <title>Sequencing the genomes of 1000 actinobacteria strains.</title>
        <authorList>
            <person name="Klenk H.-P."/>
        </authorList>
    </citation>
    <scope>NUCLEOTIDE SEQUENCE [LARGE SCALE GENOMIC DNA]</scope>
    <source>
        <strain evidence="4 5">DSM 19609</strain>
    </source>
</reference>
<keyword evidence="1 4" id="KW-0489">Methyltransferase</keyword>
<comment type="caution">
    <text evidence="4">The sequence shown here is derived from an EMBL/GenBank/DDBJ whole genome shotgun (WGS) entry which is preliminary data.</text>
</comment>
<organism evidence="4 5">
    <name type="scientific">Brooklawnia cerclae</name>
    <dbReference type="NCBI Taxonomy" id="349934"/>
    <lineage>
        <taxon>Bacteria</taxon>
        <taxon>Bacillati</taxon>
        <taxon>Actinomycetota</taxon>
        <taxon>Actinomycetes</taxon>
        <taxon>Propionibacteriales</taxon>
        <taxon>Propionibacteriaceae</taxon>
        <taxon>Brooklawnia</taxon>
    </lineage>
</organism>
<name>A0ABX0SC14_9ACTN</name>
<evidence type="ECO:0000256" key="1">
    <source>
        <dbReference type="ARBA" id="ARBA00022603"/>
    </source>
</evidence>
<dbReference type="RefSeq" id="WP_167164559.1">
    <property type="nucleotide sequence ID" value="NZ_BAAAOO010000002.1"/>
</dbReference>
<dbReference type="Gene3D" id="3.40.50.150">
    <property type="entry name" value="Vaccinia Virus protein VP39"/>
    <property type="match status" value="1"/>
</dbReference>
<evidence type="ECO:0000256" key="2">
    <source>
        <dbReference type="ARBA" id="ARBA00022679"/>
    </source>
</evidence>
<dbReference type="Pfam" id="PF05175">
    <property type="entry name" value="MTS"/>
    <property type="match status" value="1"/>
</dbReference>